<feature type="region of interest" description="Disordered" evidence="1">
    <location>
        <begin position="1"/>
        <end position="42"/>
    </location>
</feature>
<name>A0ABW6SQP5_9ACTN</name>
<evidence type="ECO:0000256" key="1">
    <source>
        <dbReference type="SAM" id="MobiDB-lite"/>
    </source>
</evidence>
<reference evidence="2 3" key="1">
    <citation type="submission" date="2024-10" db="EMBL/GenBank/DDBJ databases">
        <title>The Natural Products Discovery Center: Release of the First 8490 Sequenced Strains for Exploring Actinobacteria Biosynthetic Diversity.</title>
        <authorList>
            <person name="Kalkreuter E."/>
            <person name="Kautsar S.A."/>
            <person name="Yang D."/>
            <person name="Bader C.D."/>
            <person name="Teijaro C.N."/>
            <person name="Fluegel L."/>
            <person name="Davis C.M."/>
            <person name="Simpson J.R."/>
            <person name="Lauterbach L."/>
            <person name="Steele A.D."/>
            <person name="Gui C."/>
            <person name="Meng S."/>
            <person name="Li G."/>
            <person name="Viehrig K."/>
            <person name="Ye F."/>
            <person name="Su P."/>
            <person name="Kiefer A.F."/>
            <person name="Nichols A."/>
            <person name="Cepeda A.J."/>
            <person name="Yan W."/>
            <person name="Fan B."/>
            <person name="Jiang Y."/>
            <person name="Adhikari A."/>
            <person name="Zheng C.-J."/>
            <person name="Schuster L."/>
            <person name="Cowan T.M."/>
            <person name="Smanski M.J."/>
            <person name="Chevrette M.G."/>
            <person name="De Carvalho L.P.S."/>
            <person name="Shen B."/>
        </authorList>
    </citation>
    <scope>NUCLEOTIDE SEQUENCE [LARGE SCALE GENOMIC DNA]</scope>
    <source>
        <strain evidence="2 3">NPDC002173</strain>
    </source>
</reference>
<organism evidence="2 3">
    <name type="scientific">Microtetraspora malaysiensis</name>
    <dbReference type="NCBI Taxonomy" id="161358"/>
    <lineage>
        <taxon>Bacteria</taxon>
        <taxon>Bacillati</taxon>
        <taxon>Actinomycetota</taxon>
        <taxon>Actinomycetes</taxon>
        <taxon>Streptosporangiales</taxon>
        <taxon>Streptosporangiaceae</taxon>
        <taxon>Microtetraspora</taxon>
    </lineage>
</organism>
<sequence length="42" mass="4431">MKTRALGRTGIQGTMMSGQAGNLDHDDTTPTVGRRSRGGVSR</sequence>
<keyword evidence="3" id="KW-1185">Reference proteome</keyword>
<proteinExistence type="predicted"/>
<dbReference type="Proteomes" id="UP001602013">
    <property type="component" value="Unassembled WGS sequence"/>
</dbReference>
<evidence type="ECO:0000313" key="3">
    <source>
        <dbReference type="Proteomes" id="UP001602013"/>
    </source>
</evidence>
<dbReference type="EMBL" id="JBIASD010000010">
    <property type="protein sequence ID" value="MFF3667301.1"/>
    <property type="molecule type" value="Genomic_DNA"/>
</dbReference>
<dbReference type="RefSeq" id="WP_387412228.1">
    <property type="nucleotide sequence ID" value="NZ_CP192002.1"/>
</dbReference>
<accession>A0ABW6SQP5</accession>
<gene>
    <name evidence="2" type="ORF">ACFYXI_17030</name>
</gene>
<feature type="compositionally biased region" description="Polar residues" evidence="1">
    <location>
        <begin position="11"/>
        <end position="20"/>
    </location>
</feature>
<protein>
    <submittedName>
        <fullName evidence="2">Uncharacterized protein</fullName>
    </submittedName>
</protein>
<comment type="caution">
    <text evidence="2">The sequence shown here is derived from an EMBL/GenBank/DDBJ whole genome shotgun (WGS) entry which is preliminary data.</text>
</comment>
<evidence type="ECO:0000313" key="2">
    <source>
        <dbReference type="EMBL" id="MFF3667301.1"/>
    </source>
</evidence>